<sequence>MAQMSLFGAGNAGPEPKPNHDLLVRLQLLVTVKAAPNPSERYGETVCVAGLRTDVLKPTWVRLYPINFRHLASNETFRKYDIVSIDAKPARQDQRRESWKPIMSSIQSERHLGSWRSRQPLLDPCVEDSMCRLNRQAQAQPDAQSLALVRPKEIRAFKVKPHPGWTADEQRKIEAYTSQPDLFSSRSTPPLQSPRFKAAYQYRCHERGCGGHQQQVIDWELVALQRTLAGYSDSDLATALERKFLDEMCGPDRAVAFYVGNQAKRVHSFSILGVYWPRR</sequence>
<name>A0A1C4Y4A7_MICEC</name>
<dbReference type="RefSeq" id="WP_088982645.1">
    <property type="nucleotide sequence ID" value="NZ_LT607413.1"/>
</dbReference>
<protein>
    <submittedName>
        <fullName evidence="1">Uncharacterized protein</fullName>
    </submittedName>
</protein>
<dbReference type="InParanoid" id="A0A1C4Y4A7"/>
<organism evidence="1 2">
    <name type="scientific">Micromonospora echinospora</name>
    <name type="common">Micromonospora purpurea</name>
    <dbReference type="NCBI Taxonomy" id="1877"/>
    <lineage>
        <taxon>Bacteria</taxon>
        <taxon>Bacillati</taxon>
        <taxon>Actinomycetota</taxon>
        <taxon>Actinomycetes</taxon>
        <taxon>Micromonosporales</taxon>
        <taxon>Micromonosporaceae</taxon>
        <taxon>Micromonospora</taxon>
    </lineage>
</organism>
<keyword evidence="2" id="KW-1185">Reference proteome</keyword>
<dbReference type="Proteomes" id="UP000198253">
    <property type="component" value="Chromosome I"/>
</dbReference>
<evidence type="ECO:0000313" key="1">
    <source>
        <dbReference type="EMBL" id="SCF15553.1"/>
    </source>
</evidence>
<accession>A0A1C4Y4A7</accession>
<evidence type="ECO:0000313" key="2">
    <source>
        <dbReference type="Proteomes" id="UP000198253"/>
    </source>
</evidence>
<proteinExistence type="predicted"/>
<reference evidence="2" key="1">
    <citation type="submission" date="2016-06" db="EMBL/GenBank/DDBJ databases">
        <authorList>
            <person name="Varghese N."/>
            <person name="Submissions Spin"/>
        </authorList>
    </citation>
    <scope>NUCLEOTIDE SEQUENCE [LARGE SCALE GENOMIC DNA]</scope>
    <source>
        <strain evidence="2">DSM 43816</strain>
    </source>
</reference>
<dbReference type="OrthoDB" id="7595944at2"/>
<dbReference type="AlphaFoldDB" id="A0A1C4Y4A7"/>
<gene>
    <name evidence="1" type="ORF">GA0070618_3580</name>
</gene>
<dbReference type="EMBL" id="LT607413">
    <property type="protein sequence ID" value="SCF15553.1"/>
    <property type="molecule type" value="Genomic_DNA"/>
</dbReference>